<gene>
    <name evidence="8" type="ORF">g.9774</name>
</gene>
<dbReference type="PROSITE" id="PS50157">
    <property type="entry name" value="ZINC_FINGER_C2H2_2"/>
    <property type="match status" value="1"/>
</dbReference>
<dbReference type="Gene3D" id="3.30.160.60">
    <property type="entry name" value="Classic Zinc Finger"/>
    <property type="match status" value="2"/>
</dbReference>
<name>A0A1B6FVS9_9HEMI</name>
<dbReference type="SMART" id="SM00355">
    <property type="entry name" value="ZnF_C2H2"/>
    <property type="match status" value="4"/>
</dbReference>
<evidence type="ECO:0000256" key="4">
    <source>
        <dbReference type="ARBA" id="ARBA00022833"/>
    </source>
</evidence>
<reference evidence="8" key="1">
    <citation type="submission" date="2015-11" db="EMBL/GenBank/DDBJ databases">
        <title>De novo transcriptome assembly of four potential Pierce s Disease insect vectors from Arizona vineyards.</title>
        <authorList>
            <person name="Tassone E.E."/>
        </authorList>
    </citation>
    <scope>NUCLEOTIDE SEQUENCE</scope>
</reference>
<feature type="domain" description="C2H2-type" evidence="7">
    <location>
        <begin position="228"/>
        <end position="255"/>
    </location>
</feature>
<proteinExistence type="predicted"/>
<evidence type="ECO:0000313" key="8">
    <source>
        <dbReference type="EMBL" id="JAS54312.1"/>
    </source>
</evidence>
<feature type="compositionally biased region" description="Basic and acidic residues" evidence="6">
    <location>
        <begin position="25"/>
        <end position="38"/>
    </location>
</feature>
<dbReference type="PANTHER" id="PTHR24403">
    <property type="entry name" value="ZINC FINGER PROTEIN"/>
    <property type="match status" value="1"/>
</dbReference>
<dbReference type="GO" id="GO:0010468">
    <property type="term" value="P:regulation of gene expression"/>
    <property type="evidence" value="ECO:0007669"/>
    <property type="project" value="TreeGrafter"/>
</dbReference>
<accession>A0A1B6FVS9</accession>
<dbReference type="PROSITE" id="PS00028">
    <property type="entry name" value="ZINC_FINGER_C2H2_1"/>
    <property type="match status" value="3"/>
</dbReference>
<organism evidence="8">
    <name type="scientific">Cuerna arida</name>
    <dbReference type="NCBI Taxonomy" id="1464854"/>
    <lineage>
        <taxon>Eukaryota</taxon>
        <taxon>Metazoa</taxon>
        <taxon>Ecdysozoa</taxon>
        <taxon>Arthropoda</taxon>
        <taxon>Hexapoda</taxon>
        <taxon>Insecta</taxon>
        <taxon>Pterygota</taxon>
        <taxon>Neoptera</taxon>
        <taxon>Paraneoptera</taxon>
        <taxon>Hemiptera</taxon>
        <taxon>Auchenorrhyncha</taxon>
        <taxon>Membracoidea</taxon>
        <taxon>Cicadellidae</taxon>
        <taxon>Cicadellinae</taxon>
        <taxon>Proconiini</taxon>
        <taxon>Cuerna</taxon>
    </lineage>
</organism>
<dbReference type="EMBL" id="GECZ01015457">
    <property type="protein sequence ID" value="JAS54312.1"/>
    <property type="molecule type" value="Transcribed_RNA"/>
</dbReference>
<sequence length="383" mass="44816">MENPVTVTEETVEIININKIEDEEQHSSEDKTNPFKEEDCLPVKQGQYEHEQITPERSCVYSPEEDPQYEDLTAVDLRTSRAMEHIENFPDTVRQFRPNQKETISIAQLIENFYYNDPSGNKNSPRYFLVTTPSSKGEYLVSNHETYEDNHDYVITDHPTSDQTYPQSMYAEGSIYHNRWDAETNTEPVLKVDQETQTWARDVREASVQTDAIAYSLMKNTKQISFKYTCALCQRLYSSKSSYDRHLRTHSNNGDRKMITDVHFTTQAKLQIYKKHVPNRHLQNPIVIQMPRKAFRCDICERCFPSQMERESHECIVEPFPMTKCPQCPVKCYTVGALNDHIKYTHSTDHSQGTNNQYYCVFCNMSFENGYNFHLHLDKHLSP</sequence>
<keyword evidence="3 5" id="KW-0863">Zinc-finger</keyword>
<evidence type="ECO:0000256" key="5">
    <source>
        <dbReference type="PROSITE-ProRule" id="PRU00042"/>
    </source>
</evidence>
<evidence type="ECO:0000256" key="2">
    <source>
        <dbReference type="ARBA" id="ARBA00022737"/>
    </source>
</evidence>
<evidence type="ECO:0000256" key="6">
    <source>
        <dbReference type="SAM" id="MobiDB-lite"/>
    </source>
</evidence>
<dbReference type="GO" id="GO:0005634">
    <property type="term" value="C:nucleus"/>
    <property type="evidence" value="ECO:0007669"/>
    <property type="project" value="TreeGrafter"/>
</dbReference>
<dbReference type="InterPro" id="IPR013087">
    <property type="entry name" value="Znf_C2H2_type"/>
</dbReference>
<keyword evidence="1" id="KW-0479">Metal-binding</keyword>
<keyword evidence="2" id="KW-0677">Repeat</keyword>
<evidence type="ECO:0000259" key="7">
    <source>
        <dbReference type="PROSITE" id="PS50157"/>
    </source>
</evidence>
<feature type="region of interest" description="Disordered" evidence="6">
    <location>
        <begin position="19"/>
        <end position="38"/>
    </location>
</feature>
<dbReference type="Pfam" id="PF12874">
    <property type="entry name" value="zf-met"/>
    <property type="match status" value="1"/>
</dbReference>
<dbReference type="GO" id="GO:0008270">
    <property type="term" value="F:zinc ion binding"/>
    <property type="evidence" value="ECO:0007669"/>
    <property type="project" value="UniProtKB-KW"/>
</dbReference>
<dbReference type="PANTHER" id="PTHR24403:SF67">
    <property type="entry name" value="FI01116P-RELATED"/>
    <property type="match status" value="1"/>
</dbReference>
<dbReference type="AlphaFoldDB" id="A0A1B6FVS9"/>
<dbReference type="InterPro" id="IPR050688">
    <property type="entry name" value="Zinc_finger/UBP_domain"/>
</dbReference>
<evidence type="ECO:0000256" key="3">
    <source>
        <dbReference type="ARBA" id="ARBA00022771"/>
    </source>
</evidence>
<protein>
    <recommendedName>
        <fullName evidence="7">C2H2-type domain-containing protein</fullName>
    </recommendedName>
</protein>
<evidence type="ECO:0000256" key="1">
    <source>
        <dbReference type="ARBA" id="ARBA00022723"/>
    </source>
</evidence>
<keyword evidence="4" id="KW-0862">Zinc</keyword>